<evidence type="ECO:0000313" key="4">
    <source>
        <dbReference type="EMBL" id="MCX7579304.1"/>
    </source>
</evidence>
<dbReference type="RefSeq" id="WP_114666759.1">
    <property type="nucleotide sequence ID" value="NZ_BMBR01000007.1"/>
</dbReference>
<dbReference type="AlphaFoldDB" id="A0A9X3E8Y1"/>
<keyword evidence="2" id="KW-1133">Transmembrane helix</keyword>
<evidence type="ECO:0000313" key="5">
    <source>
        <dbReference type="Proteomes" id="UP001080333"/>
    </source>
</evidence>
<feature type="region of interest" description="Disordered" evidence="1">
    <location>
        <begin position="36"/>
        <end position="72"/>
    </location>
</feature>
<dbReference type="InterPro" id="IPR031927">
    <property type="entry name" value="DUF4767"/>
</dbReference>
<accession>A0A9X3E8Y1</accession>
<evidence type="ECO:0000259" key="3">
    <source>
        <dbReference type="Pfam" id="PF15983"/>
    </source>
</evidence>
<comment type="caution">
    <text evidence="4">The sequence shown here is derived from an EMBL/GenBank/DDBJ whole genome shotgun (WGS) entry which is preliminary data.</text>
</comment>
<feature type="domain" description="DUF4767" evidence="3">
    <location>
        <begin position="80"/>
        <end position="214"/>
    </location>
</feature>
<keyword evidence="2" id="KW-0812">Transmembrane</keyword>
<evidence type="ECO:0000256" key="1">
    <source>
        <dbReference type="SAM" id="MobiDB-lite"/>
    </source>
</evidence>
<dbReference type="GeneID" id="97230717"/>
<organism evidence="4 5">
    <name type="scientific">Leuconostoc falkenbergense</name>
    <dbReference type="NCBI Taxonomy" id="2766470"/>
    <lineage>
        <taxon>Bacteria</taxon>
        <taxon>Bacillati</taxon>
        <taxon>Bacillota</taxon>
        <taxon>Bacilli</taxon>
        <taxon>Lactobacillales</taxon>
        <taxon>Lactobacillaceae</taxon>
        <taxon>Leuconostoc</taxon>
    </lineage>
</organism>
<protein>
    <submittedName>
        <fullName evidence="4">DUF4767 domain-containing protein</fullName>
    </submittedName>
</protein>
<gene>
    <name evidence="4" type="ORF">D0502_07925</name>
</gene>
<keyword evidence="2" id="KW-0472">Membrane</keyword>
<proteinExistence type="predicted"/>
<name>A0A9X3E8Y1_9LACO</name>
<dbReference type="Pfam" id="PF15983">
    <property type="entry name" value="DUF4767"/>
    <property type="match status" value="1"/>
</dbReference>
<reference evidence="4" key="1">
    <citation type="submission" date="2018-08" db="EMBL/GenBank/DDBJ databases">
        <title>Draft genome sequences of Leuconostoc spp. and Weissella spp. with biocontrol potential.</title>
        <authorList>
            <person name="Lo R."/>
            <person name="Ho V.T.T."/>
            <person name="Turner M.S."/>
        </authorList>
    </citation>
    <scope>NUCLEOTIDE SEQUENCE</scope>
    <source>
        <strain evidence="4">156</strain>
    </source>
</reference>
<feature type="transmembrane region" description="Helical" evidence="2">
    <location>
        <begin position="12"/>
        <end position="31"/>
    </location>
</feature>
<feature type="compositionally biased region" description="Low complexity" evidence="1">
    <location>
        <begin position="50"/>
        <end position="72"/>
    </location>
</feature>
<dbReference type="Proteomes" id="UP001080333">
    <property type="component" value="Unassembled WGS sequence"/>
</dbReference>
<evidence type="ECO:0000256" key="2">
    <source>
        <dbReference type="SAM" id="Phobius"/>
    </source>
</evidence>
<dbReference type="EMBL" id="QVOQ01000017">
    <property type="protein sequence ID" value="MCX7579304.1"/>
    <property type="molecule type" value="Genomic_DNA"/>
</dbReference>
<sequence length="218" mass="24038">MRGKHAPRSTRWPIIILVIIAVILATIIYGASSRNRTTKNQTTVSKKTSHSSISSSSSVKSSSTSSLSQSSSSSDVKLKSAWNTTKNKQLSAFMSQWQTEMNQTYSGTYDGQKPDYYGISFPTALENGRLSGHIKFDNQNTTVEWSPNANSSAKNQVLAVAVGQTSSNGYNRILYLFIAQEKQPKVYVSQTTNGENLYFTETQNTALKDGFSQIYNSN</sequence>